<sequence>MSLVSTVIALGPRRWAFLARVAATAVVVEPVVRLLPLRTAARLAGARLELDATVAGRDAWPELAPADRERCALALRVLGRRPFRATCLRRALVLATLLRRHRPALRVGVTKSRGTVAAHAWLELAGATLDPEAAQYRGLAPVRAAAADR</sequence>
<dbReference type="NCBIfam" id="NF033537">
    <property type="entry name" value="lasso_biosyn_B2"/>
    <property type="match status" value="1"/>
</dbReference>
<feature type="domain" description="Microcin J25-processing protein McjB C-terminal" evidence="1">
    <location>
        <begin position="33"/>
        <end position="142"/>
    </location>
</feature>
<dbReference type="Proteomes" id="UP000321484">
    <property type="component" value="Unassembled WGS sequence"/>
</dbReference>
<evidence type="ECO:0000313" key="2">
    <source>
        <dbReference type="EMBL" id="GEN79706.1"/>
    </source>
</evidence>
<gene>
    <name evidence="2" type="ORF">AFE02nite_14400</name>
</gene>
<keyword evidence="3" id="KW-1185">Reference proteome</keyword>
<accession>A0A511YX43</accession>
<dbReference type="InterPro" id="IPR053521">
    <property type="entry name" value="McjB-like"/>
</dbReference>
<proteinExistence type="predicted"/>
<dbReference type="InterPro" id="IPR032708">
    <property type="entry name" value="McjB_C"/>
</dbReference>
<dbReference type="AlphaFoldDB" id="A0A511YX43"/>
<comment type="caution">
    <text evidence="2">The sequence shown here is derived from an EMBL/GenBank/DDBJ whole genome shotgun (WGS) entry which is preliminary data.</text>
</comment>
<reference evidence="2 3" key="1">
    <citation type="submission" date="2019-07" db="EMBL/GenBank/DDBJ databases">
        <title>Whole genome shotgun sequence of Actinotalea fermentans NBRC 105374.</title>
        <authorList>
            <person name="Hosoyama A."/>
            <person name="Uohara A."/>
            <person name="Ohji S."/>
            <person name="Ichikawa N."/>
        </authorList>
    </citation>
    <scope>NUCLEOTIDE SEQUENCE [LARGE SCALE GENOMIC DNA]</scope>
    <source>
        <strain evidence="2 3">NBRC 105374</strain>
    </source>
</reference>
<name>A0A511YX43_9CELL</name>
<organism evidence="2 3">
    <name type="scientific">Actinotalea fermentans</name>
    <dbReference type="NCBI Taxonomy" id="43671"/>
    <lineage>
        <taxon>Bacteria</taxon>
        <taxon>Bacillati</taxon>
        <taxon>Actinomycetota</taxon>
        <taxon>Actinomycetes</taxon>
        <taxon>Micrococcales</taxon>
        <taxon>Cellulomonadaceae</taxon>
        <taxon>Actinotalea</taxon>
    </lineage>
</organism>
<dbReference type="Pfam" id="PF13471">
    <property type="entry name" value="Transglut_core3"/>
    <property type="match status" value="1"/>
</dbReference>
<dbReference type="EMBL" id="BJYK01000003">
    <property type="protein sequence ID" value="GEN79706.1"/>
    <property type="molecule type" value="Genomic_DNA"/>
</dbReference>
<protein>
    <recommendedName>
        <fullName evidence="1">Microcin J25-processing protein McjB C-terminal domain-containing protein</fullName>
    </recommendedName>
</protein>
<evidence type="ECO:0000259" key="1">
    <source>
        <dbReference type="Pfam" id="PF13471"/>
    </source>
</evidence>
<dbReference type="RefSeq" id="WP_186814492.1">
    <property type="nucleotide sequence ID" value="NZ_BJYK01000003.1"/>
</dbReference>
<evidence type="ECO:0000313" key="3">
    <source>
        <dbReference type="Proteomes" id="UP000321484"/>
    </source>
</evidence>